<evidence type="ECO:0000256" key="2">
    <source>
        <dbReference type="SAM" id="MobiDB-lite"/>
    </source>
</evidence>
<gene>
    <name evidence="3" type="ORF">R1sor_024002</name>
</gene>
<dbReference type="EMBL" id="JBJQOH010000007">
    <property type="protein sequence ID" value="KAL3681046.1"/>
    <property type="molecule type" value="Genomic_DNA"/>
</dbReference>
<accession>A0ABD3GR38</accession>
<feature type="coiled-coil region" evidence="1">
    <location>
        <begin position="856"/>
        <end position="883"/>
    </location>
</feature>
<keyword evidence="1" id="KW-0175">Coiled coil</keyword>
<feature type="region of interest" description="Disordered" evidence="2">
    <location>
        <begin position="20"/>
        <end position="64"/>
    </location>
</feature>
<dbReference type="Proteomes" id="UP001633002">
    <property type="component" value="Unassembled WGS sequence"/>
</dbReference>
<protein>
    <submittedName>
        <fullName evidence="3">Uncharacterized protein</fullName>
    </submittedName>
</protein>
<dbReference type="PANTHER" id="PTHR43941">
    <property type="entry name" value="STRUCTURAL MAINTENANCE OF CHROMOSOMES PROTEIN 2"/>
    <property type="match status" value="1"/>
</dbReference>
<reference evidence="3 4" key="1">
    <citation type="submission" date="2024-09" db="EMBL/GenBank/DDBJ databases">
        <title>Chromosome-scale assembly of Riccia sorocarpa.</title>
        <authorList>
            <person name="Paukszto L."/>
        </authorList>
    </citation>
    <scope>NUCLEOTIDE SEQUENCE [LARGE SCALE GENOMIC DNA]</scope>
    <source>
        <strain evidence="3">LP-2024</strain>
        <tissue evidence="3">Aerial parts of the thallus</tissue>
    </source>
</reference>
<evidence type="ECO:0000313" key="4">
    <source>
        <dbReference type="Proteomes" id="UP001633002"/>
    </source>
</evidence>
<evidence type="ECO:0000256" key="1">
    <source>
        <dbReference type="SAM" id="Coils"/>
    </source>
</evidence>
<feature type="coiled-coil region" evidence="1">
    <location>
        <begin position="313"/>
        <end position="361"/>
    </location>
</feature>
<sequence length="889" mass="99622">MEEKNVSSCEGLKCLVTATTESISPTREQRKSKVECHEDEDKKKGEVRDDSETPGTSQTKKTDWAEEEFWKPIEYFADDCNLPNEGLMPNDVPKTLVSDEVLLECFGPKCGKNGRNGPKLSNCTGLPQEEVLHLFQVIDGHDKPVNGTLGAIFPRALYAERVLGKKINWAAYAHEKLKNQIKTSKLRGDPKPTGPPYIRTHRVYIPPASLSSTSSVEKEKLNTSTKVMPDSTSAMDTIGLPIGEGSGAGGTDAMAFPALSSSVITDEQKIVTCVASAIRSTMPGIEYLKREIRDSEEKGQVTRDEIDRLRSDITKFSEQLDIVQKLLSEAEKKLREKQQLREDLETERSSLMKKKSDIELQLNDGVFDDENPEDAHEIEILENEEEEVTADYASCLSRLQSTAKEEETCRSEREELRSQAEEVKQQIKSAEGEIHTKHQTLASIDSNVKAQSDELSFLNSCIEGPTIMLAPTFIPIAIELNKTIFLLSSCPVSWGIEVTAEHKSKWEERLDLKYQRKAFEKCLLDFYQNQPEHIAERRRDLEEKRNRLTVMYTPEKVENSWVISTMTANQYNVGTSPAQSTVAIKSKYSRDYEKESKLVISTIPTIPRGKDVEERVSDVSVIDVPVGRLPTTRYSSKRGKPSNLKTSENVESHKKVRTRRNTTVVGFDTGTASPGSSLLIKCVETSWRRSYSVVVENTEPATVAILDFKNREFDEENDLIENKHMYHFFVQIASPDVILEVWEKVGQDLFGITGHDFYEKFRHDVPGLHKFVRDRVPCYSWAASVSGKPLRGFQRVNSFHCAELGSPVKASACGESQPGTSACVGVVTIGNFLDEGALSGSSSFSSTRQRDGLAALLRLQSRLNKMEEELAKAIAALKLKQKSELVERN</sequence>
<name>A0ABD3GR38_9MARC</name>
<comment type="caution">
    <text evidence="3">The sequence shown here is derived from an EMBL/GenBank/DDBJ whole genome shotgun (WGS) entry which is preliminary data.</text>
</comment>
<evidence type="ECO:0000313" key="3">
    <source>
        <dbReference type="EMBL" id="KAL3681046.1"/>
    </source>
</evidence>
<feature type="coiled-coil region" evidence="1">
    <location>
        <begin position="406"/>
        <end position="440"/>
    </location>
</feature>
<feature type="region of interest" description="Disordered" evidence="2">
    <location>
        <begin position="632"/>
        <end position="658"/>
    </location>
</feature>
<feature type="compositionally biased region" description="Basic and acidic residues" evidence="2">
    <location>
        <begin position="27"/>
        <end position="51"/>
    </location>
</feature>
<dbReference type="AlphaFoldDB" id="A0ABD3GR38"/>
<proteinExistence type="predicted"/>
<keyword evidence="4" id="KW-1185">Reference proteome</keyword>
<organism evidence="3 4">
    <name type="scientific">Riccia sorocarpa</name>
    <dbReference type="NCBI Taxonomy" id="122646"/>
    <lineage>
        <taxon>Eukaryota</taxon>
        <taxon>Viridiplantae</taxon>
        <taxon>Streptophyta</taxon>
        <taxon>Embryophyta</taxon>
        <taxon>Marchantiophyta</taxon>
        <taxon>Marchantiopsida</taxon>
        <taxon>Marchantiidae</taxon>
        <taxon>Marchantiales</taxon>
        <taxon>Ricciaceae</taxon>
        <taxon>Riccia</taxon>
    </lineage>
</organism>
<dbReference type="PANTHER" id="PTHR43941:SF1">
    <property type="entry name" value="STRUCTURAL MAINTENANCE OF CHROMOSOMES PROTEIN 2"/>
    <property type="match status" value="1"/>
</dbReference>